<dbReference type="Pfam" id="PF04325">
    <property type="entry name" value="DUF465"/>
    <property type="match status" value="1"/>
</dbReference>
<accession>A0A1S9ZH90</accession>
<keyword evidence="4" id="KW-1185">Reference proteome</keyword>
<dbReference type="Gene3D" id="6.10.280.50">
    <property type="match status" value="1"/>
</dbReference>
<reference evidence="1 3" key="1">
    <citation type="submission" date="2017-02" db="EMBL/GenBank/DDBJ databases">
        <title>Draft genome sequence of Moraxella canis CCUG 8415A type strain.</title>
        <authorList>
            <person name="Engstrom-Jakobsson H."/>
            <person name="Salva-Serra F."/>
            <person name="Thorell K."/>
            <person name="Gonzales-Siles L."/>
            <person name="Karlsson R."/>
            <person name="Boulund F."/>
            <person name="Engstrand L."/>
            <person name="Moore E."/>
        </authorList>
    </citation>
    <scope>NUCLEOTIDE SEQUENCE [LARGE SCALE GENOMIC DNA]</scope>
    <source>
        <strain evidence="1 3">CCUG 8415A</strain>
    </source>
</reference>
<evidence type="ECO:0000313" key="1">
    <source>
        <dbReference type="EMBL" id="OOR82733.1"/>
    </source>
</evidence>
<dbReference type="InterPro" id="IPR007420">
    <property type="entry name" value="DUF465"/>
</dbReference>
<evidence type="ECO:0000313" key="4">
    <source>
        <dbReference type="Proteomes" id="UP001324384"/>
    </source>
</evidence>
<dbReference type="Proteomes" id="UP000190322">
    <property type="component" value="Unassembled WGS sequence"/>
</dbReference>
<name>A0A1S9ZH90_9GAMM</name>
<proteinExistence type="predicted"/>
<gene>
    <name evidence="1" type="ORF">B0180_09315</name>
    <name evidence="2" type="ORF">U0021_06420</name>
</gene>
<protein>
    <submittedName>
        <fullName evidence="2">DUF465 domain-containing protein</fullName>
    </submittedName>
</protein>
<reference evidence="2 4" key="2">
    <citation type="submission" date="2023-12" db="EMBL/GenBank/DDBJ databases">
        <title>Genome sequencing and assembly of bacterial species from a model synthetic community.</title>
        <authorList>
            <person name="Hogle S.L."/>
        </authorList>
    </citation>
    <scope>NUCLEOTIDE SEQUENCE [LARGE SCALE GENOMIC DNA]</scope>
    <source>
        <strain evidence="2 4">HAMBI_2792</strain>
    </source>
</reference>
<organism evidence="1 3">
    <name type="scientific">Moraxella canis</name>
    <dbReference type="NCBI Taxonomy" id="90239"/>
    <lineage>
        <taxon>Bacteria</taxon>
        <taxon>Pseudomonadati</taxon>
        <taxon>Pseudomonadota</taxon>
        <taxon>Gammaproteobacteria</taxon>
        <taxon>Moraxellales</taxon>
        <taxon>Moraxellaceae</taxon>
        <taxon>Moraxella</taxon>
    </lineage>
</organism>
<sequence length="77" mass="8966">MLPEYRELMTQLKAEGDKHFLKLFDEHNDLDTQIDNLEKDPVASASRVGEIDEMKHKKLHLKDELKAYLDKVSAERG</sequence>
<dbReference type="Proteomes" id="UP001324384">
    <property type="component" value="Chromosome"/>
</dbReference>
<dbReference type="AlphaFoldDB" id="A0A1S9ZH90"/>
<dbReference type="EMBL" id="CP139961">
    <property type="protein sequence ID" value="WQE03392.1"/>
    <property type="molecule type" value="Genomic_DNA"/>
</dbReference>
<dbReference type="RefSeq" id="WP_078256662.1">
    <property type="nucleotide sequence ID" value="NZ_CP139961.1"/>
</dbReference>
<evidence type="ECO:0000313" key="3">
    <source>
        <dbReference type="Proteomes" id="UP000190322"/>
    </source>
</evidence>
<dbReference type="InterPro" id="IPR038444">
    <property type="entry name" value="DUF465_sf"/>
</dbReference>
<evidence type="ECO:0000313" key="2">
    <source>
        <dbReference type="EMBL" id="WQE03392.1"/>
    </source>
</evidence>
<dbReference type="EMBL" id="MUXT01000010">
    <property type="protein sequence ID" value="OOR82733.1"/>
    <property type="molecule type" value="Genomic_DNA"/>
</dbReference>